<evidence type="ECO:0008006" key="4">
    <source>
        <dbReference type="Google" id="ProtNLM"/>
    </source>
</evidence>
<reference evidence="2 3" key="1">
    <citation type="submission" date="2024-05" db="EMBL/GenBank/DDBJ databases">
        <title>Long read based assembly of the Candida bracarensis genome reveals expanded adhesin content.</title>
        <authorList>
            <person name="Marcet-Houben M."/>
            <person name="Ksiezopolska E."/>
            <person name="Gabaldon T."/>
        </authorList>
    </citation>
    <scope>NUCLEOTIDE SEQUENCE [LARGE SCALE GENOMIC DNA]</scope>
    <source>
        <strain evidence="2 3">CBM6</strain>
    </source>
</reference>
<feature type="compositionally biased region" description="Basic and acidic residues" evidence="1">
    <location>
        <begin position="66"/>
        <end position="111"/>
    </location>
</feature>
<evidence type="ECO:0000313" key="3">
    <source>
        <dbReference type="Proteomes" id="UP001623330"/>
    </source>
</evidence>
<proteinExistence type="predicted"/>
<dbReference type="Proteomes" id="UP001623330">
    <property type="component" value="Unassembled WGS sequence"/>
</dbReference>
<feature type="region of interest" description="Disordered" evidence="1">
    <location>
        <begin position="1"/>
        <end position="113"/>
    </location>
</feature>
<evidence type="ECO:0000313" key="2">
    <source>
        <dbReference type="EMBL" id="KAL3230739.1"/>
    </source>
</evidence>
<accession>A0ABR4NR69</accession>
<dbReference type="PANTHER" id="PTHR28265">
    <property type="entry name" value="MAINTENANCE OF TELOMERE CAPPING PROTEIN 1"/>
    <property type="match status" value="1"/>
</dbReference>
<organism evidence="2 3">
    <name type="scientific">Nakaseomyces bracarensis</name>
    <dbReference type="NCBI Taxonomy" id="273131"/>
    <lineage>
        <taxon>Eukaryota</taxon>
        <taxon>Fungi</taxon>
        <taxon>Dikarya</taxon>
        <taxon>Ascomycota</taxon>
        <taxon>Saccharomycotina</taxon>
        <taxon>Saccharomycetes</taxon>
        <taxon>Saccharomycetales</taxon>
        <taxon>Saccharomycetaceae</taxon>
        <taxon>Nakaseomyces</taxon>
    </lineage>
</organism>
<evidence type="ECO:0000256" key="1">
    <source>
        <dbReference type="SAM" id="MobiDB-lite"/>
    </source>
</evidence>
<sequence length="437" mass="49862">MVDRSTEADEVFEFLDSLPEDKDKPQTGKDEEDVFEFLEELEKSKLGEKKGGNDKKSKEKSKKHDAKTVKEEKKDKEVEKNKKVEEKKEPVEEKKEPVEEKKEQVEEKNQEDLQDPLATISNWWSTSGSATVSSLWSKTTEQASQIRNKIQQEQLDITSRLNTQTLTDLARNLQKIVVGETDEVLRIHLVHDLVKFPSLQYHIENRFDQVMSSQVEGGIRIFVDEWGRPNRSNSISTVVDLEQMKDGKPIVESSEPRVKLNLFTGKISDGEKLAFANIDNSIKLFNKAHEEYFKQQKTTEGEGEAEKSNTDGKSESNDRISDIFISILPIAIPAKDNTKSDDMIITDTHQAGNFSFTIVLKDISNNITAITRSQAFPANWVEWLEGNHEKKKEKKSEDDDEEEDVDPGEWVKDWIEDGLSLSVGVLAQTYVIKRMGL</sequence>
<feature type="compositionally biased region" description="Basic and acidic residues" evidence="1">
    <location>
        <begin position="19"/>
        <end position="29"/>
    </location>
</feature>
<keyword evidence="3" id="KW-1185">Reference proteome</keyword>
<dbReference type="PANTHER" id="PTHR28265:SF1">
    <property type="entry name" value="MAINTENANCE OF TELOMERE CAPPING PROTEIN 1"/>
    <property type="match status" value="1"/>
</dbReference>
<feature type="region of interest" description="Disordered" evidence="1">
    <location>
        <begin position="295"/>
        <end position="317"/>
    </location>
</feature>
<dbReference type="InterPro" id="IPR018814">
    <property type="entry name" value="DUF5427"/>
</dbReference>
<feature type="compositionally biased region" description="Basic and acidic residues" evidence="1">
    <location>
        <begin position="40"/>
        <end position="57"/>
    </location>
</feature>
<gene>
    <name evidence="2" type="ORF">RNJ44_01188</name>
</gene>
<name>A0ABR4NR69_9SACH</name>
<dbReference type="EMBL" id="JBEVYD010000009">
    <property type="protein sequence ID" value="KAL3230739.1"/>
    <property type="molecule type" value="Genomic_DNA"/>
</dbReference>
<feature type="compositionally biased region" description="Basic and acidic residues" evidence="1">
    <location>
        <begin position="388"/>
        <end position="397"/>
    </location>
</feature>
<feature type="region of interest" description="Disordered" evidence="1">
    <location>
        <begin position="388"/>
        <end position="407"/>
    </location>
</feature>
<feature type="compositionally biased region" description="Acidic residues" evidence="1">
    <location>
        <begin position="398"/>
        <end position="407"/>
    </location>
</feature>
<protein>
    <recommendedName>
        <fullName evidence="4">Maintenance of telomere capping protein 1</fullName>
    </recommendedName>
</protein>
<feature type="compositionally biased region" description="Acidic residues" evidence="1">
    <location>
        <begin position="30"/>
        <end position="39"/>
    </location>
</feature>
<dbReference type="Pfam" id="PF10310">
    <property type="entry name" value="DUF5427"/>
    <property type="match status" value="1"/>
</dbReference>
<comment type="caution">
    <text evidence="2">The sequence shown here is derived from an EMBL/GenBank/DDBJ whole genome shotgun (WGS) entry which is preliminary data.</text>
</comment>